<feature type="domain" description="Sulfatase-modifying factor enzyme-like" evidence="1">
    <location>
        <begin position="128"/>
        <end position="247"/>
    </location>
</feature>
<dbReference type="PANTHER" id="PTHR23150:SF19">
    <property type="entry name" value="FORMYLGLYCINE-GENERATING ENZYME"/>
    <property type="match status" value="1"/>
</dbReference>
<dbReference type="SUPFAM" id="SSF56436">
    <property type="entry name" value="C-type lectin-like"/>
    <property type="match status" value="1"/>
</dbReference>
<evidence type="ECO:0000259" key="1">
    <source>
        <dbReference type="Pfam" id="PF03781"/>
    </source>
</evidence>
<dbReference type="InterPro" id="IPR042095">
    <property type="entry name" value="SUMF_sf"/>
</dbReference>
<dbReference type="Gene3D" id="3.90.1580.10">
    <property type="entry name" value="paralog of FGE (formylglycine-generating enzyme)"/>
    <property type="match status" value="1"/>
</dbReference>
<dbReference type="Proteomes" id="UP000320839">
    <property type="component" value="Chromosome"/>
</dbReference>
<proteinExistence type="predicted"/>
<dbReference type="Pfam" id="PF03781">
    <property type="entry name" value="FGE-sulfatase"/>
    <property type="match status" value="1"/>
</dbReference>
<dbReference type="AlphaFoldDB" id="A0A518FRZ4"/>
<dbReference type="InterPro" id="IPR016187">
    <property type="entry name" value="CTDL_fold"/>
</dbReference>
<reference evidence="2 3" key="1">
    <citation type="submission" date="2019-02" db="EMBL/GenBank/DDBJ databases">
        <title>Deep-cultivation of Planctomycetes and their phenomic and genomic characterization uncovers novel biology.</title>
        <authorList>
            <person name="Wiegand S."/>
            <person name="Jogler M."/>
            <person name="Boedeker C."/>
            <person name="Pinto D."/>
            <person name="Vollmers J."/>
            <person name="Rivas-Marin E."/>
            <person name="Kohn T."/>
            <person name="Peeters S.H."/>
            <person name="Heuer A."/>
            <person name="Rast P."/>
            <person name="Oberbeckmann S."/>
            <person name="Bunk B."/>
            <person name="Jeske O."/>
            <person name="Meyerdierks A."/>
            <person name="Storesund J.E."/>
            <person name="Kallscheuer N."/>
            <person name="Luecker S."/>
            <person name="Lage O.M."/>
            <person name="Pohl T."/>
            <person name="Merkel B.J."/>
            <person name="Hornburger P."/>
            <person name="Mueller R.-W."/>
            <person name="Bruemmer F."/>
            <person name="Labrenz M."/>
            <person name="Spormann A.M."/>
            <person name="Op den Camp H."/>
            <person name="Overmann J."/>
            <person name="Amann R."/>
            <person name="Jetten M.S.M."/>
            <person name="Mascher T."/>
            <person name="Medema M.H."/>
            <person name="Devos D.P."/>
            <person name="Kaster A.-K."/>
            <person name="Ovreas L."/>
            <person name="Rohde M."/>
            <person name="Galperin M.Y."/>
            <person name="Jogler C."/>
        </authorList>
    </citation>
    <scope>NUCLEOTIDE SEQUENCE [LARGE SCALE GENOMIC DNA]</scope>
    <source>
        <strain evidence="2 3">Pan153</strain>
    </source>
</reference>
<dbReference type="RefSeq" id="WP_145457176.1">
    <property type="nucleotide sequence ID" value="NZ_CP036317.1"/>
</dbReference>
<gene>
    <name evidence="2" type="ORF">Pan153_37670</name>
</gene>
<evidence type="ECO:0000313" key="2">
    <source>
        <dbReference type="EMBL" id="QDV19104.1"/>
    </source>
</evidence>
<protein>
    <submittedName>
        <fullName evidence="2">Formylglycine-generating sulfatase enzyme</fullName>
    </submittedName>
</protein>
<sequence>MSIQIIYEDLVDWEPLQMRFIAGSDLTRSESEDIARLIKDWMDRAAEADPELWEMAKEWGAGVEADGTVTAACEFFPPQEIERLAEELTVNCPQIAEMRMGMPLEGPACIKDTKWFSVDAGEVTVGKQTLAVPAFEISWSPVTVGQYEEFIAATGYTPLPDKFEEQPGFLIDHFKLNFGPSPKHALYGVTHDDALAFCKWANLRLPTDHELKHFFHSACRQGQDFVDGGECWTSTSVMHNLYVSWEGPCRAESLSDPDERYRKLLDRYQYQFLEAPCFRVVKI</sequence>
<accession>A0A518FRZ4</accession>
<dbReference type="InterPro" id="IPR005532">
    <property type="entry name" value="SUMF_dom"/>
</dbReference>
<dbReference type="PANTHER" id="PTHR23150">
    <property type="entry name" value="SULFATASE MODIFYING FACTOR 1, 2"/>
    <property type="match status" value="1"/>
</dbReference>
<evidence type="ECO:0000313" key="3">
    <source>
        <dbReference type="Proteomes" id="UP000320839"/>
    </source>
</evidence>
<dbReference type="InterPro" id="IPR051043">
    <property type="entry name" value="Sulfatase_Mod_Factor_Kinase"/>
</dbReference>
<name>A0A518FRZ4_9PLAN</name>
<dbReference type="OrthoDB" id="9812426at2"/>
<dbReference type="EMBL" id="CP036317">
    <property type="protein sequence ID" value="QDV19104.1"/>
    <property type="molecule type" value="Genomic_DNA"/>
</dbReference>
<organism evidence="2 3">
    <name type="scientific">Gimesia panareensis</name>
    <dbReference type="NCBI Taxonomy" id="2527978"/>
    <lineage>
        <taxon>Bacteria</taxon>
        <taxon>Pseudomonadati</taxon>
        <taxon>Planctomycetota</taxon>
        <taxon>Planctomycetia</taxon>
        <taxon>Planctomycetales</taxon>
        <taxon>Planctomycetaceae</taxon>
        <taxon>Gimesia</taxon>
    </lineage>
</organism>
<dbReference type="GO" id="GO:0120147">
    <property type="term" value="F:formylglycine-generating oxidase activity"/>
    <property type="evidence" value="ECO:0007669"/>
    <property type="project" value="TreeGrafter"/>
</dbReference>